<comment type="similarity">
    <text evidence="6">Belongs to the inorganic phosphate transporter (PiT) (TC 2.A.20) family.</text>
</comment>
<gene>
    <name evidence="8" type="ORF">NONO_c69830</name>
</gene>
<organism evidence="8 9">
    <name type="scientific">Nocardia nova SH22a</name>
    <dbReference type="NCBI Taxonomy" id="1415166"/>
    <lineage>
        <taxon>Bacteria</taxon>
        <taxon>Bacillati</taxon>
        <taxon>Actinomycetota</taxon>
        <taxon>Actinomycetes</taxon>
        <taxon>Mycobacteriales</taxon>
        <taxon>Nocardiaceae</taxon>
        <taxon>Nocardia</taxon>
    </lineage>
</organism>
<evidence type="ECO:0000256" key="3">
    <source>
        <dbReference type="ARBA" id="ARBA00022692"/>
    </source>
</evidence>
<dbReference type="RefSeq" id="WP_025353035.1">
    <property type="nucleotide sequence ID" value="NZ_CP006850.1"/>
</dbReference>
<dbReference type="GO" id="GO:0005315">
    <property type="term" value="F:phosphate transmembrane transporter activity"/>
    <property type="evidence" value="ECO:0007669"/>
    <property type="project" value="InterPro"/>
</dbReference>
<feature type="transmembrane region" description="Helical" evidence="6">
    <location>
        <begin position="315"/>
        <end position="336"/>
    </location>
</feature>
<feature type="transmembrane region" description="Helical" evidence="6">
    <location>
        <begin position="143"/>
        <end position="166"/>
    </location>
</feature>
<dbReference type="HOGENOM" id="CLU_015355_1_0_11"/>
<dbReference type="STRING" id="1415166.NONO_c69830"/>
<dbReference type="InterPro" id="IPR001204">
    <property type="entry name" value="Phos_transporter"/>
</dbReference>
<evidence type="ECO:0000256" key="5">
    <source>
        <dbReference type="ARBA" id="ARBA00023136"/>
    </source>
</evidence>
<feature type="transmembrane region" description="Helical" evidence="6">
    <location>
        <begin position="45"/>
        <end position="65"/>
    </location>
</feature>
<evidence type="ECO:0000256" key="2">
    <source>
        <dbReference type="ARBA" id="ARBA00022448"/>
    </source>
</evidence>
<dbReference type="PANTHER" id="PTHR11101:SF54">
    <property type="entry name" value="LOW-AFFINITY INORGANIC PHOSPHATE TRANSPORTER-RELATED"/>
    <property type="match status" value="1"/>
</dbReference>
<dbReference type="AlphaFoldDB" id="W5TRF3"/>
<protein>
    <recommendedName>
        <fullName evidence="6">Phosphate transporter</fullName>
    </recommendedName>
</protein>
<dbReference type="eggNOG" id="COG0306">
    <property type="taxonomic scope" value="Bacteria"/>
</dbReference>
<name>W5TRF3_9NOCA</name>
<feature type="transmembrane region" description="Helical" evidence="6">
    <location>
        <begin position="85"/>
        <end position="105"/>
    </location>
</feature>
<evidence type="ECO:0000313" key="9">
    <source>
        <dbReference type="Proteomes" id="UP000019150"/>
    </source>
</evidence>
<dbReference type="EMBL" id="CP006850">
    <property type="protein sequence ID" value="AHH21744.1"/>
    <property type="molecule type" value="Genomic_DNA"/>
</dbReference>
<dbReference type="Proteomes" id="UP000019150">
    <property type="component" value="Chromosome"/>
</dbReference>
<dbReference type="GO" id="GO:0035435">
    <property type="term" value="P:phosphate ion transmembrane transport"/>
    <property type="evidence" value="ECO:0007669"/>
    <property type="project" value="TreeGrafter"/>
</dbReference>
<dbReference type="Pfam" id="PF01384">
    <property type="entry name" value="PHO4"/>
    <property type="match status" value="1"/>
</dbReference>
<keyword evidence="9" id="KW-1185">Reference proteome</keyword>
<evidence type="ECO:0000256" key="7">
    <source>
        <dbReference type="SAM" id="MobiDB-lite"/>
    </source>
</evidence>
<evidence type="ECO:0000313" key="8">
    <source>
        <dbReference type="EMBL" id="AHH21744.1"/>
    </source>
</evidence>
<accession>W5TRF3</accession>
<keyword evidence="3 6" id="KW-0812">Transmembrane</keyword>
<dbReference type="GO" id="GO:0016020">
    <property type="term" value="C:membrane"/>
    <property type="evidence" value="ECO:0007669"/>
    <property type="project" value="UniProtKB-SubCell"/>
</dbReference>
<comment type="subcellular location">
    <subcellularLocation>
        <location evidence="1 6">Membrane</location>
        <topology evidence="1 6">Multi-pass membrane protein</topology>
    </subcellularLocation>
</comment>
<reference evidence="8 9" key="1">
    <citation type="journal article" date="2014" name="Appl. Environ. Microbiol.">
        <title>Insights into the Microbial Degradation of Rubber and Gutta-Percha by Analysis of the Complete Genome of Nocardia nova SH22a.</title>
        <authorList>
            <person name="Luo Q."/>
            <person name="Hiessl S."/>
            <person name="Poehlein A."/>
            <person name="Daniel R."/>
            <person name="Steinbuchel A."/>
        </authorList>
    </citation>
    <scope>NUCLEOTIDE SEQUENCE [LARGE SCALE GENOMIC DNA]</scope>
    <source>
        <strain evidence="8">SH22a</strain>
    </source>
</reference>
<feature type="compositionally biased region" description="Low complexity" evidence="7">
    <location>
        <begin position="381"/>
        <end position="396"/>
    </location>
</feature>
<sequence>MTAELFVLLIVVVTALVFDFTNGFHDTANAMATSIATGALRPRTAVLLSGGLNLIGAFLSVEVAATVADGIVRLDEVGGEDLLTIVFAGLVGGILWNLLTWLFGLPSSSSHALFGGLIGATVAALGWSGVIWSAGHKGVLTKIIVPALLAPVVAALVAAIGTWLVYRITRRSDQRVVNRGFRWGQVGSASLVSLAHGTNDAQKTMGIIFLALIAYGSARPSDQLPLWVIVACAVAIAAGTSLGGWRIIRTLGKGLVDITPPQGLAAESTSAAIILTSAHFGLPLSTTQTVTGAILGTGVGRPGAEVRWSVLGRMVVAWVFTLPLAGVAGAICWAIAHGIGGLAGVLVVFGILIVLAGVIYLRSRRTPVHASNVNEQWTNLPGAGPTTNGAPAAVPADPGSTAPRVPDAGSESPEGDDSAPEVAHLAEAGPNRAQPGASAPEPDASDAGQAPAEEPSQSAGPDHADDRRDNGTTPRSAPQIRDESQPSRHTARNL</sequence>
<feature type="transmembrane region" description="Helical" evidence="6">
    <location>
        <begin position="224"/>
        <end position="245"/>
    </location>
</feature>
<proteinExistence type="inferred from homology"/>
<keyword evidence="2 6" id="KW-0813">Transport</keyword>
<dbReference type="PATRIC" id="fig|1415166.3.peg.7169"/>
<evidence type="ECO:0000256" key="1">
    <source>
        <dbReference type="ARBA" id="ARBA00004141"/>
    </source>
</evidence>
<keyword evidence="4 6" id="KW-1133">Transmembrane helix</keyword>
<feature type="transmembrane region" description="Helical" evidence="6">
    <location>
        <begin position="6"/>
        <end position="24"/>
    </location>
</feature>
<evidence type="ECO:0000256" key="6">
    <source>
        <dbReference type="RuleBase" id="RU363058"/>
    </source>
</evidence>
<keyword evidence="5 6" id="KW-0472">Membrane</keyword>
<feature type="transmembrane region" description="Helical" evidence="6">
    <location>
        <begin position="201"/>
        <end position="218"/>
    </location>
</feature>
<feature type="transmembrane region" description="Helical" evidence="6">
    <location>
        <begin position="112"/>
        <end position="131"/>
    </location>
</feature>
<feature type="region of interest" description="Disordered" evidence="7">
    <location>
        <begin position="379"/>
        <end position="494"/>
    </location>
</feature>
<keyword evidence="6" id="KW-0592">Phosphate transport</keyword>
<dbReference type="PANTHER" id="PTHR11101">
    <property type="entry name" value="PHOSPHATE TRANSPORTER"/>
    <property type="match status" value="1"/>
</dbReference>
<evidence type="ECO:0000256" key="4">
    <source>
        <dbReference type="ARBA" id="ARBA00022989"/>
    </source>
</evidence>
<dbReference type="OrthoDB" id="9779554at2"/>
<feature type="transmembrane region" description="Helical" evidence="6">
    <location>
        <begin position="342"/>
        <end position="361"/>
    </location>
</feature>
<dbReference type="KEGG" id="nno:NONO_c69830"/>